<dbReference type="KEGG" id="psco:LY89DRAFT_166636"/>
<feature type="domain" description="NodB homology" evidence="1">
    <location>
        <begin position="321"/>
        <end position="468"/>
    </location>
</feature>
<dbReference type="SUPFAM" id="SSF51735">
    <property type="entry name" value="NAD(P)-binding Rossmann-fold domains"/>
    <property type="match status" value="1"/>
</dbReference>
<dbReference type="GO" id="GO:0005975">
    <property type="term" value="P:carbohydrate metabolic process"/>
    <property type="evidence" value="ECO:0007669"/>
    <property type="project" value="InterPro"/>
</dbReference>
<evidence type="ECO:0000313" key="2">
    <source>
        <dbReference type="EMBL" id="KUJ23075.1"/>
    </source>
</evidence>
<dbReference type="GeneID" id="28815259"/>
<dbReference type="RefSeq" id="XP_018077430.1">
    <property type="nucleotide sequence ID" value="XM_018205533.1"/>
</dbReference>
<dbReference type="OrthoDB" id="504708at2759"/>
<dbReference type="InterPro" id="IPR036291">
    <property type="entry name" value="NAD(P)-bd_dom_sf"/>
</dbReference>
<dbReference type="InterPro" id="IPR037950">
    <property type="entry name" value="PgdA-like"/>
</dbReference>
<protein>
    <submittedName>
        <fullName evidence="2">Polysaccharide deacetylase</fullName>
    </submittedName>
</protein>
<dbReference type="GO" id="GO:0016810">
    <property type="term" value="F:hydrolase activity, acting on carbon-nitrogen (but not peptide) bonds"/>
    <property type="evidence" value="ECO:0007669"/>
    <property type="project" value="InterPro"/>
</dbReference>
<proteinExistence type="predicted"/>
<reference evidence="2 3" key="1">
    <citation type="submission" date="2015-10" db="EMBL/GenBank/DDBJ databases">
        <title>Full genome of DAOMC 229536 Phialocephala scopiformis, a fungal endophyte of spruce producing the potent anti-insectan compound rugulosin.</title>
        <authorList>
            <consortium name="DOE Joint Genome Institute"/>
            <person name="Walker A.K."/>
            <person name="Frasz S.L."/>
            <person name="Seifert K.A."/>
            <person name="Miller J.D."/>
            <person name="Mondo S.J."/>
            <person name="Labutti K."/>
            <person name="Lipzen A."/>
            <person name="Dockter R."/>
            <person name="Kennedy M."/>
            <person name="Grigoriev I.V."/>
            <person name="Spatafora J.W."/>
        </authorList>
    </citation>
    <scope>NUCLEOTIDE SEQUENCE [LARGE SCALE GENOMIC DNA]</scope>
    <source>
        <strain evidence="2 3">CBS 120377</strain>
    </source>
</reference>
<sequence>MSSFLGLEGYHVFITGAAGGIGSQAVKEFLDQGCKVTAHDLHPITSLPSSHQLFTVNGDISSEPSIEKCIAQAVAHHGPINILIANAGITDESHSYPIWQLPLPLWQKTYTNNIQGTFLTIKHFLLSASAQQTAHSGQEIENLAIVVTGSETGKFGQAGHIEYASGKAGLQYGLVRGVKNEIVRLNSKARINAVAPGWVDTPLIEGRLDDPNEMWTEAQATVPLRKIAKPEDVARTMAFLASHRAAGHITGECISVDGGMEGRVVWKRDEILEPSTSELTKREESVPIPQTLPPPKRNIKVLLSIDFDAISGFLGTGASSTTNMSDYSSGYFSGQVGVPRLLKLFKKHRISSDVTWFIPGHSMETFPTQTKMILDSGAEIGCHGYAHEGGSQMTETQERDVITRCVELATNLTGKRPRGWRAPLYQLRENTVKCLEEQGFLYGTFLSLSPLSPLQGRTDEAKDSSLTHHDSQPYFLPQTPAIQPIDFSPHVQASTWMKPLPPPSPPNDKTLVELPANWYMEDMTPMQFLPAAPNSHGYVPTSSILSMWQSRFEYLYHESSDDDERGGHFIFPLVLHPDTSGMAHVIGMIDQMITWLKGWREEVRFCRYEDVAREWKARQKI</sequence>
<accession>A0A194XS01</accession>
<dbReference type="Proteomes" id="UP000070700">
    <property type="component" value="Unassembled WGS sequence"/>
</dbReference>
<dbReference type="InterPro" id="IPR002347">
    <property type="entry name" value="SDR_fam"/>
</dbReference>
<dbReference type="PANTHER" id="PTHR47561:SF2">
    <property type="entry name" value="HYPOTHETICAL POLYSACCHARIDE DEACETYLASE (EUROFUNG)"/>
    <property type="match status" value="1"/>
</dbReference>
<keyword evidence="3" id="KW-1185">Reference proteome</keyword>
<dbReference type="Gene3D" id="3.20.20.370">
    <property type="entry name" value="Glycoside hydrolase/deacetylase"/>
    <property type="match status" value="1"/>
</dbReference>
<dbReference type="InParanoid" id="A0A194XS01"/>
<dbReference type="PANTHER" id="PTHR47561">
    <property type="entry name" value="POLYSACCHARIDE DEACETYLASE FAMILY PROTEIN (AFU_ORTHOLOGUE AFUA_6G05030)"/>
    <property type="match status" value="1"/>
</dbReference>
<dbReference type="AlphaFoldDB" id="A0A194XS01"/>
<dbReference type="Pfam" id="PF01522">
    <property type="entry name" value="Polysacc_deac_1"/>
    <property type="match status" value="1"/>
</dbReference>
<evidence type="ECO:0000259" key="1">
    <source>
        <dbReference type="PROSITE" id="PS51677"/>
    </source>
</evidence>
<dbReference type="PROSITE" id="PS51677">
    <property type="entry name" value="NODB"/>
    <property type="match status" value="1"/>
</dbReference>
<dbReference type="Pfam" id="PF13561">
    <property type="entry name" value="adh_short_C2"/>
    <property type="match status" value="1"/>
</dbReference>
<gene>
    <name evidence="2" type="ORF">LY89DRAFT_166636</name>
</gene>
<dbReference type="InterPro" id="IPR002509">
    <property type="entry name" value="NODB_dom"/>
</dbReference>
<dbReference type="PRINTS" id="PR00081">
    <property type="entry name" value="GDHRDH"/>
</dbReference>
<organism evidence="2 3">
    <name type="scientific">Mollisia scopiformis</name>
    <name type="common">Conifer needle endophyte fungus</name>
    <name type="synonym">Phialocephala scopiformis</name>
    <dbReference type="NCBI Taxonomy" id="149040"/>
    <lineage>
        <taxon>Eukaryota</taxon>
        <taxon>Fungi</taxon>
        <taxon>Dikarya</taxon>
        <taxon>Ascomycota</taxon>
        <taxon>Pezizomycotina</taxon>
        <taxon>Leotiomycetes</taxon>
        <taxon>Helotiales</taxon>
        <taxon>Mollisiaceae</taxon>
        <taxon>Mollisia</taxon>
    </lineage>
</organism>
<dbReference type="SUPFAM" id="SSF88713">
    <property type="entry name" value="Glycoside hydrolase/deacetylase"/>
    <property type="match status" value="1"/>
</dbReference>
<name>A0A194XS01_MOLSC</name>
<dbReference type="InterPro" id="IPR011330">
    <property type="entry name" value="Glyco_hydro/deAcase_b/a-brl"/>
</dbReference>
<dbReference type="EMBL" id="KQ947405">
    <property type="protein sequence ID" value="KUJ23075.1"/>
    <property type="molecule type" value="Genomic_DNA"/>
</dbReference>
<dbReference type="Gene3D" id="3.40.50.720">
    <property type="entry name" value="NAD(P)-binding Rossmann-like Domain"/>
    <property type="match status" value="1"/>
</dbReference>
<dbReference type="CDD" id="cd05233">
    <property type="entry name" value="SDR_c"/>
    <property type="match status" value="1"/>
</dbReference>
<evidence type="ECO:0000313" key="3">
    <source>
        <dbReference type="Proteomes" id="UP000070700"/>
    </source>
</evidence>
<dbReference type="CDD" id="cd10938">
    <property type="entry name" value="CE4_HpPgdA_like"/>
    <property type="match status" value="1"/>
</dbReference>